<evidence type="ECO:0000313" key="2">
    <source>
        <dbReference type="Proteomes" id="UP000309997"/>
    </source>
</evidence>
<sequence>MVDKEDASNNPLAPCQLPSAGGSRKMFWRSVSWSSSRTASQNPGTEEIDRVIDPNGNPDGNNSGNGQNRRYPVPLTPRSQQNSKARSCLPPLQPLSIARRSVDEWPKASSDDLGEWPQPPTPSGNKSGERLKLDLSSIQRNPDRNVGLVKKDRIALFGKECSKVAEHVYLGGDAVAREREILKQNGITHVLNCVGFVCPEYFKADFVYRTLWLQDSPSEDITSILYDVFDYFEDVREQGGRVFVHCCQGVSRSTSLVIAYRMWREGQSFDDAFQYVKAARGIADPNMGFACQLLQCQKRVHAFPLSPSSLLRMYRIAPHSPYDPLHLVPRMLNDPSLSALDSRGAFIVHIPSSIYVWIGKNCEAIMERDARGAVCQIVRYERALGPIIVVKEGEEPAYFWDAFSYYLPLMDKSANGGDSGESRTKIFPGERKVDAYNVDFEIFQKAIKGGFVPPFATSEKEHETHLPARESSWSVLRRKFAPGDMKEFVSAPKIFLSRVYSDSMMIVHSPSPSSSSPSSSSSSSPLYLSPDSISSDSSSSSKYFSESSQDSPSAASCSLPVSSTLSNLSNLSLTSNSSSQPLSNTPRFHGVSMSRQCSLAASSPSKKYSISLAERRGSLSKSLKLPTVTDKTRVSNTPPSSLGSHEEGARINEKTFSWCDSDSLDIVFESKDNVKEGRHSIQQCMPDISLDRVASSDLQHSEASIVNNFDALGKNCHVEEGSGCSMLNGMEESVALSHNIMQPLVCRWPSLERIAALGTGDLDPKSAFAILVPSRVIGRCETRILYFWVGKSFSDEKGLIQLDSGRLLADSEHIDWSQAGHRVLTQMHLPKDITVKLNIRLLLVLIIVEFASVLIIANYTERMPLMLMAQQQSEPFLQFLFSPSEDGSGMWNASVSTTRSSGRELVESQSCLQMGSTILLQVEENIRILNLSTLWLLSKLLCGYSSGCTVLKHPITESFCPSIECSCKFKYYQKQIPEGFFRQNIYFEISLLSFLGCRLLKLVSLPSHRLPALGSGEQTYLIQAYGIEVMQGKLLGGVAIVALIKPHIAFAFALIN</sequence>
<protein>
    <submittedName>
        <fullName evidence="1">Uncharacterized protein</fullName>
    </submittedName>
</protein>
<accession>A0ACC4BLG4</accession>
<evidence type="ECO:0000313" key="1">
    <source>
        <dbReference type="EMBL" id="KAL3579221.1"/>
    </source>
</evidence>
<reference evidence="1 2" key="1">
    <citation type="journal article" date="2024" name="Plant Biotechnol. J.">
        <title>Genome and CRISPR/Cas9 system of a widespread forest tree (Populus alba) in the world.</title>
        <authorList>
            <person name="Liu Y.J."/>
            <person name="Jiang P.F."/>
            <person name="Han X.M."/>
            <person name="Li X.Y."/>
            <person name="Wang H.M."/>
            <person name="Wang Y.J."/>
            <person name="Wang X.X."/>
            <person name="Zeng Q.Y."/>
        </authorList>
    </citation>
    <scope>NUCLEOTIDE SEQUENCE [LARGE SCALE GENOMIC DNA]</scope>
    <source>
        <strain evidence="2">cv. PAL-ZL1</strain>
    </source>
</reference>
<dbReference type="EMBL" id="RCHU02000010">
    <property type="protein sequence ID" value="KAL3579221.1"/>
    <property type="molecule type" value="Genomic_DNA"/>
</dbReference>
<dbReference type="Proteomes" id="UP000309997">
    <property type="component" value="Unassembled WGS sequence"/>
</dbReference>
<gene>
    <name evidence="1" type="ORF">D5086_020725</name>
</gene>
<keyword evidence="2" id="KW-1185">Reference proteome</keyword>
<name>A0ACC4BLG4_POPAL</name>
<comment type="caution">
    <text evidence="1">The sequence shown here is derived from an EMBL/GenBank/DDBJ whole genome shotgun (WGS) entry which is preliminary data.</text>
</comment>
<proteinExistence type="predicted"/>
<organism evidence="1 2">
    <name type="scientific">Populus alba</name>
    <name type="common">White poplar</name>
    <dbReference type="NCBI Taxonomy" id="43335"/>
    <lineage>
        <taxon>Eukaryota</taxon>
        <taxon>Viridiplantae</taxon>
        <taxon>Streptophyta</taxon>
        <taxon>Embryophyta</taxon>
        <taxon>Tracheophyta</taxon>
        <taxon>Spermatophyta</taxon>
        <taxon>Magnoliopsida</taxon>
        <taxon>eudicotyledons</taxon>
        <taxon>Gunneridae</taxon>
        <taxon>Pentapetalae</taxon>
        <taxon>rosids</taxon>
        <taxon>fabids</taxon>
        <taxon>Malpighiales</taxon>
        <taxon>Salicaceae</taxon>
        <taxon>Saliceae</taxon>
        <taxon>Populus</taxon>
    </lineage>
</organism>